<evidence type="ECO:0000313" key="2">
    <source>
        <dbReference type="EMBL" id="KIK62104.1"/>
    </source>
</evidence>
<sequence>MAHIQLRSSQKSLGWAPSGRYWDQYSGSIQQWFNAVTQMNQAMSVESQSGCWRQEREDDKITSICAGESQQIEFITDIPVLLNLAPDITTGKFWDFPIELFIGPKASAHKKGLVYDLVGMVLTNGNHYIALTVIPTSSNNKAVFAYDGMKNQGHSKYKSGKVTELLTGQPPACAPPGFTTNTVLYKLRGGTAARNLFQSLQVANAKMHLNVLLENPLLPSLSLPDWIKTSHSPFDEYSLSQPNIPSRVMKEAQISVDFIDLAGEDFQLDDLTGEHAHHSVSSHHTLSPQPDSMDVEDMIAKTLETHSSHSPTPELQFPPSPLILSSSPPPSSPHPVICRCGVQAVGYREAPKKDPKQFYCHMCRDSSDEEQFNHVLSKLSGLRKQPLSTVAQRLFPGKGVLIKLGPLYYYPAHLINFNKETSIWKVEMWRGIHNEYAGKIQDAPVSTIVDGLWQDTSGRQKIQLGHYMRPLVEKFRKEHESDEMLLDWTAVKCTTEIQRALEPHKLLLKDLAVTPKSDAQFSLKFSEQAIPALSYCPPKNFPTLNPTFYCGGLWDTDLAGIRNWLYQCIGPDDAVKLEIHHLLDYSIAHACTLLLAYCYFSEFALDVNEDDVNWHVLHKAWERLQDWNGLTPDGKMEQTKPADAGLAGNHQWGLDAGPHEGGGDPQLVGPSVTPDELKQKGNDEEEIVHGPNFKHGMESYNDLREDLDQEHGKKELRGAKKRALSNAAKGKGAAKRQRKM</sequence>
<organism evidence="2 3">
    <name type="scientific">Collybiopsis luxurians FD-317 M1</name>
    <dbReference type="NCBI Taxonomy" id="944289"/>
    <lineage>
        <taxon>Eukaryota</taxon>
        <taxon>Fungi</taxon>
        <taxon>Dikarya</taxon>
        <taxon>Basidiomycota</taxon>
        <taxon>Agaricomycotina</taxon>
        <taxon>Agaricomycetes</taxon>
        <taxon>Agaricomycetidae</taxon>
        <taxon>Agaricales</taxon>
        <taxon>Marasmiineae</taxon>
        <taxon>Omphalotaceae</taxon>
        <taxon>Collybiopsis</taxon>
        <taxon>Collybiopsis luxurians</taxon>
    </lineage>
</organism>
<protein>
    <submittedName>
        <fullName evidence="2">Uncharacterized protein</fullName>
    </submittedName>
</protein>
<reference evidence="2 3" key="1">
    <citation type="submission" date="2014-04" db="EMBL/GenBank/DDBJ databases">
        <title>Evolutionary Origins and Diversification of the Mycorrhizal Mutualists.</title>
        <authorList>
            <consortium name="DOE Joint Genome Institute"/>
            <consortium name="Mycorrhizal Genomics Consortium"/>
            <person name="Kohler A."/>
            <person name="Kuo A."/>
            <person name="Nagy L.G."/>
            <person name="Floudas D."/>
            <person name="Copeland A."/>
            <person name="Barry K.W."/>
            <person name="Cichocki N."/>
            <person name="Veneault-Fourrey C."/>
            <person name="LaButti K."/>
            <person name="Lindquist E.A."/>
            <person name="Lipzen A."/>
            <person name="Lundell T."/>
            <person name="Morin E."/>
            <person name="Murat C."/>
            <person name="Riley R."/>
            <person name="Ohm R."/>
            <person name="Sun H."/>
            <person name="Tunlid A."/>
            <person name="Henrissat B."/>
            <person name="Grigoriev I.V."/>
            <person name="Hibbett D.S."/>
            <person name="Martin F."/>
        </authorList>
    </citation>
    <scope>NUCLEOTIDE SEQUENCE [LARGE SCALE GENOMIC DNA]</scope>
    <source>
        <strain evidence="2 3">FD-317 M1</strain>
    </source>
</reference>
<dbReference type="EMBL" id="KN834768">
    <property type="protein sequence ID" value="KIK62104.1"/>
    <property type="molecule type" value="Genomic_DNA"/>
</dbReference>
<keyword evidence="3" id="KW-1185">Reference proteome</keyword>
<feature type="region of interest" description="Disordered" evidence="1">
    <location>
        <begin position="632"/>
        <end position="740"/>
    </location>
</feature>
<proteinExistence type="predicted"/>
<feature type="compositionally biased region" description="Basic and acidic residues" evidence="1">
    <location>
        <begin position="695"/>
        <end position="718"/>
    </location>
</feature>
<accession>A0A0D0CHI7</accession>
<evidence type="ECO:0000256" key="1">
    <source>
        <dbReference type="SAM" id="MobiDB-lite"/>
    </source>
</evidence>
<evidence type="ECO:0000313" key="3">
    <source>
        <dbReference type="Proteomes" id="UP000053593"/>
    </source>
</evidence>
<feature type="region of interest" description="Disordered" evidence="1">
    <location>
        <begin position="305"/>
        <end position="328"/>
    </location>
</feature>
<feature type="compositionally biased region" description="Pro residues" evidence="1">
    <location>
        <begin position="316"/>
        <end position="328"/>
    </location>
</feature>
<dbReference type="Proteomes" id="UP000053593">
    <property type="component" value="Unassembled WGS sequence"/>
</dbReference>
<dbReference type="HOGENOM" id="CLU_375078_0_0_1"/>
<gene>
    <name evidence="2" type="ORF">GYMLUDRAFT_242808</name>
</gene>
<name>A0A0D0CHI7_9AGAR</name>
<dbReference type="AlphaFoldDB" id="A0A0D0CHI7"/>